<dbReference type="Proteomes" id="UP000237347">
    <property type="component" value="Unassembled WGS sequence"/>
</dbReference>
<keyword evidence="2" id="KW-1185">Reference proteome</keyword>
<evidence type="ECO:0000313" key="2">
    <source>
        <dbReference type="Proteomes" id="UP000237347"/>
    </source>
</evidence>
<comment type="caution">
    <text evidence="1">The sequence shown here is derived from an EMBL/GenBank/DDBJ whole genome shotgun (WGS) entry which is preliminary data.</text>
</comment>
<reference evidence="1 2" key="1">
    <citation type="journal article" date="2018" name="Sci. Data">
        <title>The draft genome sequence of cork oak.</title>
        <authorList>
            <person name="Ramos A.M."/>
            <person name="Usie A."/>
            <person name="Barbosa P."/>
            <person name="Barros P.M."/>
            <person name="Capote T."/>
            <person name="Chaves I."/>
            <person name="Simoes F."/>
            <person name="Abreu I."/>
            <person name="Carrasquinho I."/>
            <person name="Faro C."/>
            <person name="Guimaraes J.B."/>
            <person name="Mendonca D."/>
            <person name="Nobrega F."/>
            <person name="Rodrigues L."/>
            <person name="Saibo N.J.M."/>
            <person name="Varela M.C."/>
            <person name="Egas C."/>
            <person name="Matos J."/>
            <person name="Miguel C.M."/>
            <person name="Oliveira M.M."/>
            <person name="Ricardo C.P."/>
            <person name="Goncalves S."/>
        </authorList>
    </citation>
    <scope>NUCLEOTIDE SEQUENCE [LARGE SCALE GENOMIC DNA]</scope>
    <source>
        <strain evidence="2">cv. HL8</strain>
    </source>
</reference>
<name>A0AAW0LKC9_QUESU</name>
<organism evidence="1 2">
    <name type="scientific">Quercus suber</name>
    <name type="common">Cork oak</name>
    <dbReference type="NCBI Taxonomy" id="58331"/>
    <lineage>
        <taxon>Eukaryota</taxon>
        <taxon>Viridiplantae</taxon>
        <taxon>Streptophyta</taxon>
        <taxon>Embryophyta</taxon>
        <taxon>Tracheophyta</taxon>
        <taxon>Spermatophyta</taxon>
        <taxon>Magnoliopsida</taxon>
        <taxon>eudicotyledons</taxon>
        <taxon>Gunneridae</taxon>
        <taxon>Pentapetalae</taxon>
        <taxon>rosids</taxon>
        <taxon>fabids</taxon>
        <taxon>Fagales</taxon>
        <taxon>Fagaceae</taxon>
        <taxon>Quercus</taxon>
    </lineage>
</organism>
<gene>
    <name evidence="1" type="ORF">CFP56_040093</name>
</gene>
<sequence length="156" mass="18037">MKLGAPTKMDRTSVSLLTKETGSQTWWMNHGRAIRAYLAEEAVKLFGEGREVIGGYDRQHCMIAENGYLASEIKSSNDKQSRSRNRELTEKGRMTKRIEEIYMGKWISFYSMMMLSKGKRPVLVESDIMIQEEGILYDQSVLRMRAIRITEFKELG</sequence>
<evidence type="ECO:0000313" key="1">
    <source>
        <dbReference type="EMBL" id="KAK7852123.1"/>
    </source>
</evidence>
<proteinExistence type="predicted"/>
<evidence type="ECO:0008006" key="3">
    <source>
        <dbReference type="Google" id="ProtNLM"/>
    </source>
</evidence>
<protein>
    <recommendedName>
        <fullName evidence="3">YqaJ viral recombinase domain-containing protein</fullName>
    </recommendedName>
</protein>
<accession>A0AAW0LKC9</accession>
<dbReference type="EMBL" id="PKMF04000079">
    <property type="protein sequence ID" value="KAK7852123.1"/>
    <property type="molecule type" value="Genomic_DNA"/>
</dbReference>
<dbReference type="AlphaFoldDB" id="A0AAW0LKC9"/>